<keyword evidence="3" id="KW-0964">Secreted</keyword>
<dbReference type="InterPro" id="IPR013818">
    <property type="entry name" value="Lipase"/>
</dbReference>
<dbReference type="SUPFAM" id="SSF53474">
    <property type="entry name" value="alpha/beta-Hydrolases"/>
    <property type="match status" value="1"/>
</dbReference>
<dbReference type="Proteomes" id="UP000019118">
    <property type="component" value="Unassembled WGS sequence"/>
</dbReference>
<dbReference type="GO" id="GO:0005615">
    <property type="term" value="C:extracellular space"/>
    <property type="evidence" value="ECO:0007669"/>
    <property type="project" value="TreeGrafter"/>
</dbReference>
<evidence type="ECO:0000256" key="1">
    <source>
        <dbReference type="ARBA" id="ARBA00004613"/>
    </source>
</evidence>
<dbReference type="EnsemblMetazoa" id="XM_019914951.1">
    <property type="protein sequence ID" value="XP_019770510.1"/>
    <property type="gene ID" value="LOC109544641"/>
</dbReference>
<feature type="domain" description="Lipase" evidence="5">
    <location>
        <begin position="87"/>
        <end position="371"/>
    </location>
</feature>
<keyword evidence="7" id="KW-1185">Reference proteome</keyword>
<evidence type="ECO:0000313" key="7">
    <source>
        <dbReference type="Proteomes" id="UP000019118"/>
    </source>
</evidence>
<organism evidence="6 7">
    <name type="scientific">Dendroctonus ponderosae</name>
    <name type="common">Mountain pine beetle</name>
    <dbReference type="NCBI Taxonomy" id="77166"/>
    <lineage>
        <taxon>Eukaryota</taxon>
        <taxon>Metazoa</taxon>
        <taxon>Ecdysozoa</taxon>
        <taxon>Arthropoda</taxon>
        <taxon>Hexapoda</taxon>
        <taxon>Insecta</taxon>
        <taxon>Pterygota</taxon>
        <taxon>Neoptera</taxon>
        <taxon>Endopterygota</taxon>
        <taxon>Coleoptera</taxon>
        <taxon>Polyphaga</taxon>
        <taxon>Cucujiformia</taxon>
        <taxon>Curculionidae</taxon>
        <taxon>Scolytinae</taxon>
        <taxon>Dendroctonus</taxon>
    </lineage>
</organism>
<protein>
    <recommendedName>
        <fullName evidence="5">Lipase domain-containing protein</fullName>
    </recommendedName>
</protein>
<dbReference type="RefSeq" id="XP_019770510.1">
    <property type="nucleotide sequence ID" value="XM_019914951.2"/>
</dbReference>
<dbReference type="CDD" id="cd00707">
    <property type="entry name" value="Pancreat_lipase_like"/>
    <property type="match status" value="1"/>
</dbReference>
<reference evidence="7" key="1">
    <citation type="journal article" date="2013" name="Genome Biol.">
        <title>Draft genome of the mountain pine beetle, Dendroctonus ponderosae Hopkins, a major forest pest.</title>
        <authorList>
            <person name="Keeling C.I."/>
            <person name="Yuen M.M."/>
            <person name="Liao N.Y."/>
            <person name="Docking T.R."/>
            <person name="Chan S.K."/>
            <person name="Taylor G.A."/>
            <person name="Palmquist D.L."/>
            <person name="Jackman S.D."/>
            <person name="Nguyen A."/>
            <person name="Li M."/>
            <person name="Henderson H."/>
            <person name="Janes J.K."/>
            <person name="Zhao Y."/>
            <person name="Pandoh P."/>
            <person name="Moore R."/>
            <person name="Sperling F.A."/>
            <person name="Huber D.P."/>
            <person name="Birol I."/>
            <person name="Jones S.J."/>
            <person name="Bohlmann J."/>
        </authorList>
    </citation>
    <scope>NUCLEOTIDE SEQUENCE</scope>
</reference>
<dbReference type="GeneID" id="109544641"/>
<dbReference type="GO" id="GO:0016042">
    <property type="term" value="P:lipid catabolic process"/>
    <property type="evidence" value="ECO:0007669"/>
    <property type="project" value="TreeGrafter"/>
</dbReference>
<dbReference type="PANTHER" id="PTHR11610">
    <property type="entry name" value="LIPASE"/>
    <property type="match status" value="1"/>
</dbReference>
<dbReference type="InterPro" id="IPR000734">
    <property type="entry name" value="TAG_lipase"/>
</dbReference>
<dbReference type="AlphaFoldDB" id="A0AAR5QBC6"/>
<dbReference type="FunFam" id="3.40.50.1820:FF:000122">
    <property type="entry name" value="Vitellogenin-3-like Protein"/>
    <property type="match status" value="1"/>
</dbReference>
<evidence type="ECO:0000259" key="5">
    <source>
        <dbReference type="Pfam" id="PF00151"/>
    </source>
</evidence>
<dbReference type="KEGG" id="dpa:109544641"/>
<dbReference type="InterPro" id="IPR033906">
    <property type="entry name" value="Lipase_N"/>
</dbReference>
<evidence type="ECO:0000313" key="6">
    <source>
        <dbReference type="EnsemblMetazoa" id="XP_019770510.1"/>
    </source>
</evidence>
<dbReference type="GO" id="GO:0016298">
    <property type="term" value="F:lipase activity"/>
    <property type="evidence" value="ECO:0007669"/>
    <property type="project" value="InterPro"/>
</dbReference>
<dbReference type="InterPro" id="IPR029058">
    <property type="entry name" value="AB_hydrolase_fold"/>
</dbReference>
<evidence type="ECO:0000256" key="2">
    <source>
        <dbReference type="ARBA" id="ARBA00010701"/>
    </source>
</evidence>
<dbReference type="PANTHER" id="PTHR11610:SF169">
    <property type="entry name" value="GH15759P-RELATED"/>
    <property type="match status" value="1"/>
</dbReference>
<comment type="subcellular location">
    <subcellularLocation>
        <location evidence="1">Secreted</location>
    </subcellularLocation>
</comment>
<accession>A0AAR5QBC6</accession>
<name>A0AAR5QBC6_DENPD</name>
<dbReference type="Gene3D" id="3.40.50.1820">
    <property type="entry name" value="alpha/beta hydrolase"/>
    <property type="match status" value="1"/>
</dbReference>
<dbReference type="GO" id="GO:0017171">
    <property type="term" value="F:serine hydrolase activity"/>
    <property type="evidence" value="ECO:0007669"/>
    <property type="project" value="TreeGrafter"/>
</dbReference>
<evidence type="ECO:0000256" key="4">
    <source>
        <dbReference type="RuleBase" id="RU004262"/>
    </source>
</evidence>
<sequence length="380" mass="41978">MNILSFLITTGVNILYTPFAENARSENLLGSNERSIRASDFSIFPFNLLRNTPACSTLNLYFGDNFLKVISIPRGSCSNCCPIKMSRDVKFVLYTKNNPENGITIHPYNENGAARRAGVNPEWKTIIYIHGFSEPSPGESGRGIIDAYLAKPENFNIILLDWGELAAFPWYRTAVYNVKLVGKVLGNFIKLFSQTGEIPIQNLHVVGFSLGSHIASMAGKGLSSGLRIPRITALDPAFPEFSLQDRSKRLAETDADYIDVIHTDAGVFGFPASIGHADFYPNGGVALQPGCQPSYLAQQRIADQVFACSHGRAWRLYAESVTNPRAFPATQCENWKGSNKECNFTLDAFMGFGNRDTVGQFFLQTGFKSPYGLAVKQQIR</sequence>
<evidence type="ECO:0000256" key="3">
    <source>
        <dbReference type="ARBA" id="ARBA00022525"/>
    </source>
</evidence>
<proteinExistence type="inferred from homology"/>
<comment type="similarity">
    <text evidence="2 4">Belongs to the AB hydrolase superfamily. Lipase family.</text>
</comment>
<reference evidence="6" key="2">
    <citation type="submission" date="2024-08" db="UniProtKB">
        <authorList>
            <consortium name="EnsemblMetazoa"/>
        </authorList>
    </citation>
    <scope>IDENTIFICATION</scope>
</reference>
<dbReference type="Pfam" id="PF00151">
    <property type="entry name" value="Lipase"/>
    <property type="match status" value="1"/>
</dbReference>